<dbReference type="CDD" id="cd01085">
    <property type="entry name" value="APP"/>
    <property type="match status" value="1"/>
</dbReference>
<comment type="similarity">
    <text evidence="4">Belongs to the peptidase M24B family.</text>
</comment>
<keyword evidence="11" id="KW-0464">Manganese</keyword>
<feature type="domain" description="Peptidase M24" evidence="13">
    <location>
        <begin position="434"/>
        <end position="649"/>
    </location>
</feature>
<reference evidence="16" key="2">
    <citation type="submission" date="2014-02" db="EMBL/GenBank/DDBJ databases">
        <title>Complete DNA sequence of /Kuraishia capsulata/ illustrates novel genomic features among budding yeasts (/Saccharomycotina/).</title>
        <authorList>
            <person name="Morales L."/>
            <person name="Noel B."/>
            <person name="Porcel B."/>
            <person name="Marcet-Houben M."/>
            <person name="Hullo M-F."/>
            <person name="Sacerdot C."/>
            <person name="Tekaia F."/>
            <person name="Leh-Louis V."/>
            <person name="Despons L."/>
            <person name="Khanna V."/>
            <person name="Aury J-M."/>
            <person name="Barbe V."/>
            <person name="Couloux A."/>
            <person name="Labadie K."/>
            <person name="Pelletier E."/>
            <person name="Souciet J-L."/>
            <person name="Boekhout T."/>
            <person name="Gabaldon T."/>
            <person name="Wincker P."/>
            <person name="Dujon B."/>
        </authorList>
    </citation>
    <scope>NUCLEOTIDE SEQUENCE</scope>
    <source>
        <strain evidence="16">CBS 1993</strain>
    </source>
</reference>
<dbReference type="GO" id="GO:0071281">
    <property type="term" value="P:cellular response to iron ion"/>
    <property type="evidence" value="ECO:0007669"/>
    <property type="project" value="EnsemblFungi"/>
</dbReference>
<evidence type="ECO:0000256" key="7">
    <source>
        <dbReference type="ARBA" id="ARBA00022490"/>
    </source>
</evidence>
<keyword evidence="10" id="KW-0378">Hydrolase</keyword>
<dbReference type="STRING" id="1382522.W6MSB8"/>
<dbReference type="PANTHER" id="PTHR43763">
    <property type="entry name" value="XAA-PRO AMINOPEPTIDASE 1"/>
    <property type="match status" value="1"/>
</dbReference>
<dbReference type="OrthoDB" id="9995434at2759"/>
<comment type="catalytic activity">
    <reaction evidence="1">
        <text>Release of any N-terminal amino acid, including proline, that is linked to proline, even from a dipeptide or tripeptide.</text>
        <dbReference type="EC" id="3.4.11.9"/>
    </reaction>
</comment>
<dbReference type="Pfam" id="PF16189">
    <property type="entry name" value="Creatinase_N_2"/>
    <property type="match status" value="1"/>
</dbReference>
<dbReference type="Pfam" id="PF01321">
    <property type="entry name" value="Creatinase_N"/>
    <property type="match status" value="1"/>
</dbReference>
<evidence type="ECO:0000313" key="16">
    <source>
        <dbReference type="EMBL" id="CDK29594.1"/>
    </source>
</evidence>
<feature type="domain" description="Peptidase M24 C-terminal" evidence="15">
    <location>
        <begin position="660"/>
        <end position="720"/>
    </location>
</feature>
<evidence type="ECO:0000256" key="1">
    <source>
        <dbReference type="ARBA" id="ARBA00001424"/>
    </source>
</evidence>
<evidence type="ECO:0000256" key="12">
    <source>
        <dbReference type="SAM" id="MobiDB-lite"/>
    </source>
</evidence>
<dbReference type="InterPro" id="IPR033740">
    <property type="entry name" value="Pept_M24B"/>
</dbReference>
<dbReference type="InterPro" id="IPR029149">
    <property type="entry name" value="Creatin/AminoP/Spt16_N"/>
</dbReference>
<evidence type="ECO:0000259" key="15">
    <source>
        <dbReference type="Pfam" id="PF16188"/>
    </source>
</evidence>
<comment type="subcellular location">
    <subcellularLocation>
        <location evidence="3">Cytoplasm</location>
    </subcellularLocation>
</comment>
<dbReference type="GO" id="GO:0005829">
    <property type="term" value="C:cytosol"/>
    <property type="evidence" value="ECO:0007669"/>
    <property type="project" value="EnsemblFungi"/>
</dbReference>
<dbReference type="HOGENOM" id="CLU_011781_2_3_1"/>
<accession>W6MSB8</accession>
<dbReference type="Pfam" id="PF16188">
    <property type="entry name" value="Peptidase_M24_C"/>
    <property type="match status" value="1"/>
</dbReference>
<evidence type="ECO:0000256" key="11">
    <source>
        <dbReference type="ARBA" id="ARBA00023211"/>
    </source>
</evidence>
<evidence type="ECO:0000256" key="6">
    <source>
        <dbReference type="ARBA" id="ARBA00022438"/>
    </source>
</evidence>
<dbReference type="SUPFAM" id="SSF53092">
    <property type="entry name" value="Creatinase/prolidase N-terminal domain"/>
    <property type="match status" value="1"/>
</dbReference>
<name>W6MSB8_9ASCO</name>
<dbReference type="AlphaFoldDB" id="W6MSB8"/>
<dbReference type="Gene3D" id="3.40.350.10">
    <property type="entry name" value="Creatinase/prolidase N-terminal domain"/>
    <property type="match status" value="2"/>
</dbReference>
<keyword evidence="7" id="KW-0963">Cytoplasm</keyword>
<dbReference type="RefSeq" id="XP_022461578.1">
    <property type="nucleotide sequence ID" value="XM_022606263.1"/>
</dbReference>
<keyword evidence="17" id="KW-1185">Reference proteome</keyword>
<keyword evidence="6" id="KW-0031">Aminopeptidase</keyword>
<evidence type="ECO:0000256" key="5">
    <source>
        <dbReference type="ARBA" id="ARBA00012574"/>
    </source>
</evidence>
<keyword evidence="9" id="KW-0479">Metal-binding</keyword>
<dbReference type="Proteomes" id="UP000019384">
    <property type="component" value="Unassembled WGS sequence"/>
</dbReference>
<dbReference type="InterPro" id="IPR000994">
    <property type="entry name" value="Pept_M24"/>
</dbReference>
<dbReference type="InterPro" id="IPR036005">
    <property type="entry name" value="Creatinase/aminopeptidase-like"/>
</dbReference>
<dbReference type="InterPro" id="IPR032416">
    <property type="entry name" value="Peptidase_M24_C"/>
</dbReference>
<dbReference type="FunFam" id="3.40.350.10:FF:000015">
    <property type="entry name" value="Xaa-Pro aminopeptidase app-1"/>
    <property type="match status" value="1"/>
</dbReference>
<dbReference type="EC" id="3.4.11.9" evidence="5"/>
<dbReference type="SUPFAM" id="SSF55920">
    <property type="entry name" value="Creatinase/aminopeptidase"/>
    <property type="match status" value="1"/>
</dbReference>
<proteinExistence type="inferred from homology"/>
<protein>
    <recommendedName>
        <fullName evidence="5">Xaa-Pro aminopeptidase</fullName>
        <ecNumber evidence="5">3.4.11.9</ecNumber>
    </recommendedName>
</protein>
<feature type="domain" description="Creatinase N-terminal" evidence="14">
    <location>
        <begin position="97"/>
        <end position="237"/>
    </location>
</feature>
<dbReference type="GO" id="GO:0000122">
    <property type="term" value="P:negative regulation of transcription by RNA polymerase II"/>
    <property type="evidence" value="ECO:0007669"/>
    <property type="project" value="EnsemblFungi"/>
</dbReference>
<evidence type="ECO:0000256" key="10">
    <source>
        <dbReference type="ARBA" id="ARBA00022801"/>
    </source>
</evidence>
<evidence type="ECO:0000313" key="17">
    <source>
        <dbReference type="Proteomes" id="UP000019384"/>
    </source>
</evidence>
<comment type="cofactor">
    <cofactor evidence="2">
        <name>Mn(2+)</name>
        <dbReference type="ChEBI" id="CHEBI:29035"/>
    </cofactor>
</comment>
<dbReference type="GO" id="GO:0070006">
    <property type="term" value="F:metalloaminopeptidase activity"/>
    <property type="evidence" value="ECO:0007669"/>
    <property type="project" value="InterPro"/>
</dbReference>
<reference evidence="16" key="1">
    <citation type="submission" date="2013-12" db="EMBL/GenBank/DDBJ databases">
        <authorList>
            <person name="Genoscope - CEA"/>
        </authorList>
    </citation>
    <scope>NUCLEOTIDE SEQUENCE</scope>
    <source>
        <strain evidence="16">CBS 1993</strain>
    </source>
</reference>
<evidence type="ECO:0000256" key="8">
    <source>
        <dbReference type="ARBA" id="ARBA00022670"/>
    </source>
</evidence>
<evidence type="ECO:0000256" key="2">
    <source>
        <dbReference type="ARBA" id="ARBA00001936"/>
    </source>
</evidence>
<evidence type="ECO:0000256" key="3">
    <source>
        <dbReference type="ARBA" id="ARBA00004496"/>
    </source>
</evidence>
<evidence type="ECO:0000256" key="4">
    <source>
        <dbReference type="ARBA" id="ARBA00008766"/>
    </source>
</evidence>
<dbReference type="PANTHER" id="PTHR43763:SF6">
    <property type="entry name" value="XAA-PRO AMINOPEPTIDASE 1"/>
    <property type="match status" value="1"/>
</dbReference>
<dbReference type="GO" id="GO:0006508">
    <property type="term" value="P:proteolysis"/>
    <property type="evidence" value="ECO:0007669"/>
    <property type="project" value="UniProtKB-KW"/>
</dbReference>
<dbReference type="InterPro" id="IPR050422">
    <property type="entry name" value="X-Pro_aminopeptidase_P"/>
</dbReference>
<evidence type="ECO:0000256" key="9">
    <source>
        <dbReference type="ARBA" id="ARBA00022723"/>
    </source>
</evidence>
<gene>
    <name evidence="16" type="ORF">KUCA_T00005587001</name>
</gene>
<dbReference type="FunFam" id="3.90.230.10:FF:000007">
    <property type="entry name" value="Xaa-Pro aminopeptidase P"/>
    <property type="match status" value="1"/>
</dbReference>
<dbReference type="GeneID" id="34522966"/>
<feature type="region of interest" description="Disordered" evidence="12">
    <location>
        <begin position="57"/>
        <end position="76"/>
    </location>
</feature>
<evidence type="ECO:0000259" key="14">
    <source>
        <dbReference type="Pfam" id="PF01321"/>
    </source>
</evidence>
<dbReference type="Pfam" id="PF00557">
    <property type="entry name" value="Peptidase_M24"/>
    <property type="match status" value="1"/>
</dbReference>
<sequence>MSHTIQPRPSTYSLATHMSAGGPAIRRNSRACLNCNCSPGLLSRQGRMSSTYYKRMSLTRSGSNPSSPGKSTRASSVIDQVVNPCAEEDKEINTSRRLEALRLEMQKEDIEIYIVPSEDAHQSEYTAPADQRRSFISGFSGSAGVAVITRDPMCMNEQPEGLSVLSTDGRYFTQATQELDFNWSLLREGVPEDPTWQQWTAFNAVQMSQDSGREIHIGIDPKLASYVSIESLDQIVKQKLEGFKDTKLKPAVSLKPVSRNLVDAIWGRFEVAVPRHLEPIRILEKSLTGLDVSEKLKLVKEKLEKVGATSIVVSALDEIAWFLNIRGSDIEYNPVFFAYLIIDGDSIKVYVDAHERFAAFSQYLESNNIKLFKYSQIFEDVKDLSSRSKLVALPAKTTSWEIVNHITEKNFKLVDSPLDELKSTKTREEIEGARLAQVKDSTAIVKFLSWLENELVENGELIDEVEADEKLSEFRRQEKNFVGLSFETISATGANAAVVHYSPKHSPAMINPAKIYLCDTGSQFLEGTTDTTRTVHFTSPSKEEMNAYTLVLKGHVALARTRFPEGTTGLMIDSFARQHLWQHGLDYPHSTGHGVGAFLNVHEGPMGIGYRIAGHAKFPLQLGNLLSNEPGFYKPGEFGIRIESMMYVKKAEDIPAGTKQFYEFETITLVPFCRKLINNKLLTFDEKFWINEYHKQVWETISPLLPRRSAELNWLKRETACL</sequence>
<dbReference type="GO" id="GO:0046872">
    <property type="term" value="F:metal ion binding"/>
    <property type="evidence" value="ECO:0007669"/>
    <property type="project" value="UniProtKB-KW"/>
</dbReference>
<dbReference type="InterPro" id="IPR000587">
    <property type="entry name" value="Creatinase_N"/>
</dbReference>
<keyword evidence="8" id="KW-0645">Protease</keyword>
<organism evidence="16 17">
    <name type="scientific">Kuraishia capsulata CBS 1993</name>
    <dbReference type="NCBI Taxonomy" id="1382522"/>
    <lineage>
        <taxon>Eukaryota</taxon>
        <taxon>Fungi</taxon>
        <taxon>Dikarya</taxon>
        <taxon>Ascomycota</taxon>
        <taxon>Saccharomycotina</taxon>
        <taxon>Pichiomycetes</taxon>
        <taxon>Pichiales</taxon>
        <taxon>Pichiaceae</taxon>
        <taxon>Kuraishia</taxon>
    </lineage>
</organism>
<evidence type="ECO:0000259" key="13">
    <source>
        <dbReference type="Pfam" id="PF00557"/>
    </source>
</evidence>
<dbReference type="EMBL" id="HG793131">
    <property type="protein sequence ID" value="CDK29594.1"/>
    <property type="molecule type" value="Genomic_DNA"/>
</dbReference>
<dbReference type="Gene3D" id="3.90.230.10">
    <property type="entry name" value="Creatinase/methionine aminopeptidase superfamily"/>
    <property type="match status" value="1"/>
</dbReference>